<dbReference type="GO" id="GO:0006629">
    <property type="term" value="P:lipid metabolic process"/>
    <property type="evidence" value="ECO:0007669"/>
    <property type="project" value="InterPro"/>
</dbReference>
<feature type="transmembrane region" description="Helical" evidence="1">
    <location>
        <begin position="6"/>
        <end position="30"/>
    </location>
</feature>
<dbReference type="Pfam" id="PF00487">
    <property type="entry name" value="FA_desaturase"/>
    <property type="match status" value="1"/>
</dbReference>
<evidence type="ECO:0000259" key="2">
    <source>
        <dbReference type="Pfam" id="PF00487"/>
    </source>
</evidence>
<dbReference type="AlphaFoldDB" id="A0A934IVE6"/>
<gene>
    <name evidence="3" type="ORF">JCR33_23775</name>
</gene>
<proteinExistence type="predicted"/>
<evidence type="ECO:0000313" key="4">
    <source>
        <dbReference type="Proteomes" id="UP000609531"/>
    </source>
</evidence>
<sequence>MAGSAAIGVALAVLVLAAWLAAHVAAIFLIDWAHAPWWLAPLVVLGETWLFVGLFIVAHDAMHGALVPGHPRANRWVGRICLALYAALSYDRMAARHRDHHRYPGTAADPDFDPDHPRAFLPWFGRFMWRYYGWRDLLAMAVAMTAYLVLLGPPVGRLLAFYALPAILSAVQLFYFGTFRPHRHDDAAAFADHHNARSEGFPWLVSLLTCFHFGGYHHEHHLSPGTPWWRLPARRRALAAEDKA</sequence>
<feature type="domain" description="Fatty acid desaturase" evidence="2">
    <location>
        <begin position="126"/>
        <end position="241"/>
    </location>
</feature>
<keyword evidence="4" id="KW-1185">Reference proteome</keyword>
<evidence type="ECO:0000313" key="3">
    <source>
        <dbReference type="EMBL" id="MBJ3778740.1"/>
    </source>
</evidence>
<evidence type="ECO:0000256" key="1">
    <source>
        <dbReference type="SAM" id="Phobius"/>
    </source>
</evidence>
<reference evidence="3" key="1">
    <citation type="submission" date="2020-12" db="EMBL/GenBank/DDBJ databases">
        <title>Bacterial taxonomy.</title>
        <authorList>
            <person name="Pan X."/>
        </authorList>
    </citation>
    <scope>NUCLEOTIDE SEQUENCE</scope>
    <source>
        <strain evidence="3">B2012</strain>
    </source>
</reference>
<name>A0A934IVE6_9HYPH</name>
<keyword evidence="1" id="KW-1133">Transmembrane helix</keyword>
<keyword evidence="1" id="KW-0472">Membrane</keyword>
<organism evidence="3 4">
    <name type="scientific">Acuticoccus mangrovi</name>
    <dbReference type="NCBI Taxonomy" id="2796142"/>
    <lineage>
        <taxon>Bacteria</taxon>
        <taxon>Pseudomonadati</taxon>
        <taxon>Pseudomonadota</taxon>
        <taxon>Alphaproteobacteria</taxon>
        <taxon>Hyphomicrobiales</taxon>
        <taxon>Amorphaceae</taxon>
        <taxon>Acuticoccus</taxon>
    </lineage>
</organism>
<comment type="caution">
    <text evidence="3">The sequence shown here is derived from an EMBL/GenBank/DDBJ whole genome shotgun (WGS) entry which is preliminary data.</text>
</comment>
<feature type="transmembrane region" description="Helical" evidence="1">
    <location>
        <begin position="158"/>
        <end position="176"/>
    </location>
</feature>
<accession>A0A934IVE6</accession>
<feature type="transmembrane region" description="Helical" evidence="1">
    <location>
        <begin position="37"/>
        <end position="56"/>
    </location>
</feature>
<protein>
    <submittedName>
        <fullName evidence="3">Fatty acid desaturase</fullName>
    </submittedName>
</protein>
<dbReference type="EMBL" id="JAEKJA010000037">
    <property type="protein sequence ID" value="MBJ3778740.1"/>
    <property type="molecule type" value="Genomic_DNA"/>
</dbReference>
<dbReference type="Proteomes" id="UP000609531">
    <property type="component" value="Unassembled WGS sequence"/>
</dbReference>
<dbReference type="InterPro" id="IPR005804">
    <property type="entry name" value="FA_desaturase_dom"/>
</dbReference>
<keyword evidence="1" id="KW-0812">Transmembrane</keyword>
<feature type="transmembrane region" description="Helical" evidence="1">
    <location>
        <begin position="132"/>
        <end position="152"/>
    </location>
</feature>